<feature type="compositionally biased region" description="Polar residues" evidence="3">
    <location>
        <begin position="194"/>
        <end position="205"/>
    </location>
</feature>
<feature type="compositionally biased region" description="Low complexity" evidence="3">
    <location>
        <begin position="173"/>
        <end position="187"/>
    </location>
</feature>
<evidence type="ECO:0000256" key="3">
    <source>
        <dbReference type="SAM" id="MobiDB-lite"/>
    </source>
</evidence>
<dbReference type="Pfam" id="PF00023">
    <property type="entry name" value="Ank"/>
    <property type="match status" value="1"/>
</dbReference>
<dbReference type="InterPro" id="IPR002110">
    <property type="entry name" value="Ankyrin_rpt"/>
</dbReference>
<proteinExistence type="predicted"/>
<organism evidence="4 5">
    <name type="scientific">Cyclostephanos tholiformis</name>
    <dbReference type="NCBI Taxonomy" id="382380"/>
    <lineage>
        <taxon>Eukaryota</taxon>
        <taxon>Sar</taxon>
        <taxon>Stramenopiles</taxon>
        <taxon>Ochrophyta</taxon>
        <taxon>Bacillariophyta</taxon>
        <taxon>Coscinodiscophyceae</taxon>
        <taxon>Thalassiosirophycidae</taxon>
        <taxon>Stephanodiscales</taxon>
        <taxon>Stephanodiscaceae</taxon>
        <taxon>Cyclostephanos</taxon>
    </lineage>
</organism>
<keyword evidence="5" id="KW-1185">Reference proteome</keyword>
<protein>
    <submittedName>
        <fullName evidence="4">Uncharacterized protein</fullName>
    </submittedName>
</protein>
<name>A0ABD3RRH5_9STRA</name>
<dbReference type="InterPro" id="IPR052420">
    <property type="entry name" value="Espin/Espin-like"/>
</dbReference>
<feature type="region of interest" description="Disordered" evidence="3">
    <location>
        <begin position="456"/>
        <end position="481"/>
    </location>
</feature>
<keyword evidence="2" id="KW-0040">ANK repeat</keyword>
<dbReference type="Proteomes" id="UP001530377">
    <property type="component" value="Unassembled WGS sequence"/>
</dbReference>
<dbReference type="AlphaFoldDB" id="A0ABD3RRH5"/>
<feature type="region of interest" description="Disordered" evidence="3">
    <location>
        <begin position="154"/>
        <end position="205"/>
    </location>
</feature>
<dbReference type="PANTHER" id="PTHR24153">
    <property type="entry name" value="ESPIN"/>
    <property type="match status" value="1"/>
</dbReference>
<evidence type="ECO:0000313" key="5">
    <source>
        <dbReference type="Proteomes" id="UP001530377"/>
    </source>
</evidence>
<comment type="caution">
    <text evidence="4">The sequence shown here is derived from an EMBL/GenBank/DDBJ whole genome shotgun (WGS) entry which is preliminary data.</text>
</comment>
<dbReference type="SMART" id="SM00248">
    <property type="entry name" value="ANK"/>
    <property type="match status" value="3"/>
</dbReference>
<dbReference type="Gene3D" id="1.25.40.20">
    <property type="entry name" value="Ankyrin repeat-containing domain"/>
    <property type="match status" value="1"/>
</dbReference>
<feature type="region of interest" description="Disordered" evidence="3">
    <location>
        <begin position="44"/>
        <end position="101"/>
    </location>
</feature>
<evidence type="ECO:0000256" key="1">
    <source>
        <dbReference type="ARBA" id="ARBA00022737"/>
    </source>
</evidence>
<dbReference type="SUPFAM" id="SSF48403">
    <property type="entry name" value="Ankyrin repeat"/>
    <property type="match status" value="1"/>
</dbReference>
<feature type="region of interest" description="Disordered" evidence="3">
    <location>
        <begin position="228"/>
        <end position="257"/>
    </location>
</feature>
<dbReference type="PANTHER" id="PTHR24153:SF8">
    <property type="entry name" value="FORKED, ISOFORM F"/>
    <property type="match status" value="1"/>
</dbReference>
<feature type="compositionally biased region" description="Low complexity" evidence="3">
    <location>
        <begin position="457"/>
        <end position="479"/>
    </location>
</feature>
<sequence length="676" mass="74199">MRMKGIVGPIPSTSSEKIDGYSCVDADGNAPEQPRRFHHHWPIHHHHHHHHGGDMQAHLLSRRRTPDAVTESTKSMLSGSVGGQSSSSEPMPPPRAGRRFPRLMMGGRLTLLPRRTKKGTRWSESQLRKLAKKNAANGDWNAVRKLIGGHKFADVPEGYVPRRPGGGGGGEVGQQQAADPSSAPQDATMRRPSYGSQGRRSFNRETNSAAAAAVIKAANLEEYCEEQLGEGGRGVPSGGPASSSSPSHLPNNPLLADNRPDYGENILHDLCRFHPPSDVIETLLFALNRRRGCTIGTDDAGRTPMHVAAECGAGVDVLRALVQADPTPASRGDVYRRSPLHLAMRYCVFHYQPNPHDHHHQSGNNKMLSPEDVMEETLEVVQVLKEAMLDYPGKVGFKDEDASGYSPLDYAIDGDISNEKLIHALIRRRDPKRMHLSSSLPTREQMMVHTTKRGAFSLRSSSNRSSARSSSNCSVCSSSTGVTGGDIDIEVLQRLERDEIEARTLRINKMKARRRLERMNYSLFDAFGIDEQRTGTPVIAAAALSASVPATVAPIATTTAESVLRKIESQTRVENGPTEKAPTEVPAKEVNKAPRAMEMSDVEIYNKHLQDYLDGHLEEFAGVLEQCDDDGFDIFEDPELDDPPLPPTWKPPEKVALTWVDDDCASVVSEITIILN</sequence>
<keyword evidence="1" id="KW-0677">Repeat</keyword>
<feature type="compositionally biased region" description="Low complexity" evidence="3">
    <location>
        <begin position="238"/>
        <end position="247"/>
    </location>
</feature>
<evidence type="ECO:0000313" key="4">
    <source>
        <dbReference type="EMBL" id="KAL3815488.1"/>
    </source>
</evidence>
<dbReference type="InterPro" id="IPR036770">
    <property type="entry name" value="Ankyrin_rpt-contain_sf"/>
</dbReference>
<gene>
    <name evidence="4" type="ORF">ACHAXA_000725</name>
</gene>
<dbReference type="EMBL" id="JALLPB020000197">
    <property type="protein sequence ID" value="KAL3815488.1"/>
    <property type="molecule type" value="Genomic_DNA"/>
</dbReference>
<reference evidence="4 5" key="1">
    <citation type="submission" date="2024-10" db="EMBL/GenBank/DDBJ databases">
        <title>Updated reference genomes for cyclostephanoid diatoms.</title>
        <authorList>
            <person name="Roberts W.R."/>
            <person name="Alverson A.J."/>
        </authorList>
    </citation>
    <scope>NUCLEOTIDE SEQUENCE [LARGE SCALE GENOMIC DNA]</scope>
    <source>
        <strain evidence="4 5">AJA228-03</strain>
    </source>
</reference>
<accession>A0ABD3RRH5</accession>
<evidence type="ECO:0000256" key="2">
    <source>
        <dbReference type="ARBA" id="ARBA00023043"/>
    </source>
</evidence>
<feature type="compositionally biased region" description="Low complexity" evidence="3">
    <location>
        <begin position="75"/>
        <end position="88"/>
    </location>
</feature>